<protein>
    <submittedName>
        <fullName evidence="1">Uncharacterized protein</fullName>
    </submittedName>
</protein>
<accession>A0AAN8L2P3</accession>
<dbReference type="EMBL" id="JAGTTL010000026">
    <property type="protein sequence ID" value="KAK6301977.1"/>
    <property type="molecule type" value="Genomic_DNA"/>
</dbReference>
<organism evidence="1 2">
    <name type="scientific">Coregonus suidteri</name>
    <dbReference type="NCBI Taxonomy" id="861788"/>
    <lineage>
        <taxon>Eukaryota</taxon>
        <taxon>Metazoa</taxon>
        <taxon>Chordata</taxon>
        <taxon>Craniata</taxon>
        <taxon>Vertebrata</taxon>
        <taxon>Euteleostomi</taxon>
        <taxon>Actinopterygii</taxon>
        <taxon>Neopterygii</taxon>
        <taxon>Teleostei</taxon>
        <taxon>Protacanthopterygii</taxon>
        <taxon>Salmoniformes</taxon>
        <taxon>Salmonidae</taxon>
        <taxon>Coregoninae</taxon>
        <taxon>Coregonus</taxon>
    </lineage>
</organism>
<evidence type="ECO:0000313" key="1">
    <source>
        <dbReference type="EMBL" id="KAK6301977.1"/>
    </source>
</evidence>
<dbReference type="AlphaFoldDB" id="A0AAN8L2P3"/>
<evidence type="ECO:0000313" key="2">
    <source>
        <dbReference type="Proteomes" id="UP001356427"/>
    </source>
</evidence>
<proteinExistence type="predicted"/>
<keyword evidence="2" id="KW-1185">Reference proteome</keyword>
<gene>
    <name evidence="1" type="ORF">J4Q44_G00280300</name>
</gene>
<reference evidence="1 2" key="1">
    <citation type="submission" date="2021-04" db="EMBL/GenBank/DDBJ databases">
        <authorList>
            <person name="De Guttry C."/>
            <person name="Zahm M."/>
            <person name="Klopp C."/>
            <person name="Cabau C."/>
            <person name="Louis A."/>
            <person name="Berthelot C."/>
            <person name="Parey E."/>
            <person name="Roest Crollius H."/>
            <person name="Montfort J."/>
            <person name="Robinson-Rechavi M."/>
            <person name="Bucao C."/>
            <person name="Bouchez O."/>
            <person name="Gislard M."/>
            <person name="Lluch J."/>
            <person name="Milhes M."/>
            <person name="Lampietro C."/>
            <person name="Lopez Roques C."/>
            <person name="Donnadieu C."/>
            <person name="Braasch I."/>
            <person name="Desvignes T."/>
            <person name="Postlethwait J."/>
            <person name="Bobe J."/>
            <person name="Wedekind C."/>
            <person name="Guiguen Y."/>
        </authorList>
    </citation>
    <scope>NUCLEOTIDE SEQUENCE [LARGE SCALE GENOMIC DNA]</scope>
    <source>
        <strain evidence="1">Cs_M1</strain>
        <tissue evidence="1">Blood</tissue>
    </source>
</reference>
<sequence length="100" mass="11385">MYIKSLWTLGRRANGATMPYASPSSFLFLFFRDLLRSMSQYCTETLRWRSGLISLGSLAMVNRVWNIWSTLVFRLAEISKYAHCSSPATNCSISSLCTSR</sequence>
<name>A0AAN8L2P3_9TELE</name>
<comment type="caution">
    <text evidence="1">The sequence shown here is derived from an EMBL/GenBank/DDBJ whole genome shotgun (WGS) entry which is preliminary data.</text>
</comment>
<dbReference type="Proteomes" id="UP001356427">
    <property type="component" value="Unassembled WGS sequence"/>
</dbReference>